<proteinExistence type="predicted"/>
<evidence type="ECO:0000259" key="1">
    <source>
        <dbReference type="Pfam" id="PF17846"/>
    </source>
</evidence>
<dbReference type="PANTHER" id="PTHR12341:SF7">
    <property type="entry name" value="5'-3' EXORIBONUCLEASE 1"/>
    <property type="match status" value="1"/>
</dbReference>
<dbReference type="Pfam" id="PF17846">
    <property type="entry name" value="XRN_M"/>
    <property type="match status" value="1"/>
</dbReference>
<dbReference type="InterPro" id="IPR041412">
    <property type="entry name" value="Xrn1_helical"/>
</dbReference>
<dbReference type="Proteomes" id="UP000023152">
    <property type="component" value="Unassembled WGS sequence"/>
</dbReference>
<dbReference type="OrthoDB" id="1744387at2759"/>
<accession>X6N1C0</accession>
<sequence>MESILTYFKELATIETAQLTEQLQFLKDFWKKSSNRQHNPDIKEPTIEEIEEGLTLLKGMCKGSDDTESKEEMTYKDRYYKQRWTDSAMDAPENREQLCKDYFTGLQWVLDYYYQGLLSWNWFYPHHYAPLVSDMLSVDQSFTFDFKLGEPCLPLENLLAVLPVASGSLLPKCFQRLITDPKSPIADLYPTSFQIDMDFATILWEGIALLPFVDQKRIREAIALIDLSTELTDEEQQRNEFQCTQVFEYNYNFSEKKQAETKSCVRDEVVSVRPFVDPPIKTNDGKFLPLPCEKSTILVQGYPQFYILNFYSEPKKVSILLQS</sequence>
<protein>
    <recommendedName>
        <fullName evidence="1">Xrn1 helical domain-containing protein</fullName>
    </recommendedName>
</protein>
<feature type="domain" description="Xrn1 helical" evidence="1">
    <location>
        <begin position="72"/>
        <end position="248"/>
    </location>
</feature>
<dbReference type="GO" id="GO:0005634">
    <property type="term" value="C:nucleus"/>
    <property type="evidence" value="ECO:0007669"/>
    <property type="project" value="TreeGrafter"/>
</dbReference>
<dbReference type="InterPro" id="IPR027073">
    <property type="entry name" value="5_3_exoribonuclease"/>
</dbReference>
<evidence type="ECO:0000313" key="3">
    <source>
        <dbReference type="Proteomes" id="UP000023152"/>
    </source>
</evidence>
<evidence type="ECO:0000313" key="2">
    <source>
        <dbReference type="EMBL" id="ETO19519.1"/>
    </source>
</evidence>
<dbReference type="AlphaFoldDB" id="X6N1C0"/>
<feature type="non-terminal residue" evidence="2">
    <location>
        <position position="323"/>
    </location>
</feature>
<comment type="caution">
    <text evidence="2">The sequence shown here is derived from an EMBL/GenBank/DDBJ whole genome shotgun (WGS) entry which is preliminary data.</text>
</comment>
<gene>
    <name evidence="2" type="ORF">RFI_17711</name>
</gene>
<keyword evidence="3" id="KW-1185">Reference proteome</keyword>
<dbReference type="GO" id="GO:0000956">
    <property type="term" value="P:nuclear-transcribed mRNA catabolic process"/>
    <property type="evidence" value="ECO:0007669"/>
    <property type="project" value="TreeGrafter"/>
</dbReference>
<dbReference type="GO" id="GO:0004534">
    <property type="term" value="F:5'-3' RNA exonuclease activity"/>
    <property type="evidence" value="ECO:0007669"/>
    <property type="project" value="TreeGrafter"/>
</dbReference>
<dbReference type="GO" id="GO:0003723">
    <property type="term" value="F:RNA binding"/>
    <property type="evidence" value="ECO:0007669"/>
    <property type="project" value="TreeGrafter"/>
</dbReference>
<name>X6N1C0_RETFI</name>
<organism evidence="2 3">
    <name type="scientific">Reticulomyxa filosa</name>
    <dbReference type="NCBI Taxonomy" id="46433"/>
    <lineage>
        <taxon>Eukaryota</taxon>
        <taxon>Sar</taxon>
        <taxon>Rhizaria</taxon>
        <taxon>Retaria</taxon>
        <taxon>Foraminifera</taxon>
        <taxon>Monothalamids</taxon>
        <taxon>Reticulomyxidae</taxon>
        <taxon>Reticulomyxa</taxon>
    </lineage>
</organism>
<dbReference type="PANTHER" id="PTHR12341">
    <property type="entry name" value="5'-&gt;3' EXORIBONUCLEASE"/>
    <property type="match status" value="1"/>
</dbReference>
<dbReference type="Gene3D" id="1.25.40.1050">
    <property type="match status" value="1"/>
</dbReference>
<reference evidence="2 3" key="1">
    <citation type="journal article" date="2013" name="Curr. Biol.">
        <title>The Genome of the Foraminiferan Reticulomyxa filosa.</title>
        <authorList>
            <person name="Glockner G."/>
            <person name="Hulsmann N."/>
            <person name="Schleicher M."/>
            <person name="Noegel A.A."/>
            <person name="Eichinger L."/>
            <person name="Gallinger C."/>
            <person name="Pawlowski J."/>
            <person name="Sierra R."/>
            <person name="Euteneuer U."/>
            <person name="Pillet L."/>
            <person name="Moustafa A."/>
            <person name="Platzer M."/>
            <person name="Groth M."/>
            <person name="Szafranski K."/>
            <person name="Schliwa M."/>
        </authorList>
    </citation>
    <scope>NUCLEOTIDE SEQUENCE [LARGE SCALE GENOMIC DNA]</scope>
</reference>
<dbReference type="EMBL" id="ASPP01013580">
    <property type="protein sequence ID" value="ETO19519.1"/>
    <property type="molecule type" value="Genomic_DNA"/>
</dbReference>